<evidence type="ECO:0000259" key="2">
    <source>
        <dbReference type="PROSITE" id="PS50994"/>
    </source>
</evidence>
<dbReference type="PANTHER" id="PTHR33223:SF10">
    <property type="entry name" value="AMINOTRANSFERASE-LIKE PLANT MOBILE DOMAIN-CONTAINING PROTEIN"/>
    <property type="match status" value="1"/>
</dbReference>
<evidence type="ECO:0000313" key="3">
    <source>
        <dbReference type="Proteomes" id="UP000087766"/>
    </source>
</evidence>
<keyword evidence="3" id="KW-1185">Reference proteome</keyword>
<dbReference type="InterPro" id="IPR012337">
    <property type="entry name" value="RNaseH-like_sf"/>
</dbReference>
<sequence>MESGKVDRETFKDGWETCKDDRERMQKERPMEAGGSSCRRSGRDEDCVLEAEGEVVSNLVPFSQEHLAPTVGPEDLNTTQKATTMAGEVPLQLLQEMQRQMQEMRAEMAAMRAERGEGRGGPSVQSVNVETINSRSDDNQPTVQGNAGNNAGSGRGVGRGNNRGGGRNRGGRGNGRGRGRGEGRGVGINENENEGEHEVRNHGESDGDERGNGTEEYNCRRVGEIPDQAEGLQPFTTRVMRATIPENKVLPSMERYEPLTNPVKHLRSFVDAMAVYLANKLVWCRVFSLSLKGEALDWFHSLLPRSIDGFATLRQLFSQQYVSNRTPGVTYNALVRLRQGRDEPLKTFMDRFNRTARQVRNADQRMIVSALTTALQPGPFVDYLYAEEPQTMDELHNRLASFIRIEEGRSHQRSREEGESASRMTKDRRGERRGFGRVERGNGLKREGRLNIPQYVHHTPLNAPRARVMEEALRADLLAVVRAPTPSGADESKYCCYHHNRGHTTEDCTTLKDKLESLVQQGHLRQFVQRGRPVGEGRGNVNTPRRGQDGEKRGPRSRSRSRERTVRGVINTISGGFADGGPTVAARKRHLRGLHHVNQARITRKSMPVISFSDADFHAVDPDQDDPMVITTMVAWYQIGKTLIDQGSSTNILYWKTFQQMDISEEAVMPFHEQIVGFAGERVDTKGYIDLETIVTDNGRQFIDKKLVAFYRELGITLVTSSVEHPQTNGQAEAANKIILQELKKILGEAKGRWVEEIDQILWGYWCSPHSSTGESPFNLTYGSDAMLLV</sequence>
<dbReference type="Proteomes" id="UP000087766">
    <property type="component" value="Unplaced"/>
</dbReference>
<feature type="compositionally biased region" description="Basic and acidic residues" evidence="1">
    <location>
        <begin position="103"/>
        <end position="118"/>
    </location>
</feature>
<gene>
    <name evidence="4" type="primary">LOC106778524</name>
</gene>
<dbReference type="GO" id="GO:0015074">
    <property type="term" value="P:DNA integration"/>
    <property type="evidence" value="ECO:0007669"/>
    <property type="project" value="InterPro"/>
</dbReference>
<feature type="region of interest" description="Disordered" evidence="1">
    <location>
        <begin position="17"/>
        <end position="43"/>
    </location>
</feature>
<dbReference type="KEGG" id="vra:106778524"/>
<feature type="region of interest" description="Disordered" evidence="1">
    <location>
        <begin position="527"/>
        <end position="566"/>
    </location>
</feature>
<feature type="region of interest" description="Disordered" evidence="1">
    <location>
        <begin position="103"/>
        <end position="215"/>
    </location>
</feature>
<dbReference type="Pfam" id="PF03732">
    <property type="entry name" value="Retrotrans_gag"/>
    <property type="match status" value="1"/>
</dbReference>
<evidence type="ECO:0000256" key="1">
    <source>
        <dbReference type="SAM" id="MobiDB-lite"/>
    </source>
</evidence>
<feature type="compositionally biased region" description="Polar residues" evidence="1">
    <location>
        <begin position="123"/>
        <end position="144"/>
    </location>
</feature>
<evidence type="ECO:0000313" key="4">
    <source>
        <dbReference type="RefSeq" id="XP_014521982.1"/>
    </source>
</evidence>
<organism evidence="3 4">
    <name type="scientific">Vigna radiata var. radiata</name>
    <name type="common">Mung bean</name>
    <name type="synonym">Phaseolus aureus</name>
    <dbReference type="NCBI Taxonomy" id="3916"/>
    <lineage>
        <taxon>Eukaryota</taxon>
        <taxon>Viridiplantae</taxon>
        <taxon>Streptophyta</taxon>
        <taxon>Embryophyta</taxon>
        <taxon>Tracheophyta</taxon>
        <taxon>Spermatophyta</taxon>
        <taxon>Magnoliopsida</taxon>
        <taxon>eudicotyledons</taxon>
        <taxon>Gunneridae</taxon>
        <taxon>Pentapetalae</taxon>
        <taxon>rosids</taxon>
        <taxon>fabids</taxon>
        <taxon>Fabales</taxon>
        <taxon>Fabaceae</taxon>
        <taxon>Papilionoideae</taxon>
        <taxon>50 kb inversion clade</taxon>
        <taxon>NPAAA clade</taxon>
        <taxon>indigoferoid/millettioid clade</taxon>
        <taxon>Phaseoleae</taxon>
        <taxon>Vigna</taxon>
    </lineage>
</organism>
<dbReference type="SUPFAM" id="SSF53098">
    <property type="entry name" value="Ribonuclease H-like"/>
    <property type="match status" value="1"/>
</dbReference>
<dbReference type="GeneID" id="106778524"/>
<dbReference type="AlphaFoldDB" id="A0A1S3VUX4"/>
<dbReference type="PROSITE" id="PS50994">
    <property type="entry name" value="INTEGRASE"/>
    <property type="match status" value="1"/>
</dbReference>
<dbReference type="RefSeq" id="XP_014521982.1">
    <property type="nucleotide sequence ID" value="XM_014666496.1"/>
</dbReference>
<feature type="compositionally biased region" description="Gly residues" evidence="1">
    <location>
        <begin position="151"/>
        <end position="176"/>
    </location>
</feature>
<accession>A0A1S3VUX4</accession>
<feature type="compositionally biased region" description="Basic and acidic residues" evidence="1">
    <location>
        <begin position="194"/>
        <end position="215"/>
    </location>
</feature>
<dbReference type="Gene3D" id="3.30.420.10">
    <property type="entry name" value="Ribonuclease H-like superfamily/Ribonuclease H"/>
    <property type="match status" value="1"/>
</dbReference>
<feature type="region of interest" description="Disordered" evidence="1">
    <location>
        <begin position="409"/>
        <end position="446"/>
    </location>
</feature>
<dbReference type="InterPro" id="IPR005162">
    <property type="entry name" value="Retrotrans_gag_dom"/>
</dbReference>
<dbReference type="GO" id="GO:0003676">
    <property type="term" value="F:nucleic acid binding"/>
    <property type="evidence" value="ECO:0007669"/>
    <property type="project" value="InterPro"/>
</dbReference>
<feature type="compositionally biased region" description="Basic and acidic residues" evidence="1">
    <location>
        <begin position="546"/>
        <end position="566"/>
    </location>
</feature>
<dbReference type="InterPro" id="IPR001584">
    <property type="entry name" value="Integrase_cat-core"/>
</dbReference>
<dbReference type="PANTHER" id="PTHR33223">
    <property type="entry name" value="CCHC-TYPE DOMAIN-CONTAINING PROTEIN"/>
    <property type="match status" value="1"/>
</dbReference>
<reference evidence="4" key="1">
    <citation type="submission" date="2025-08" db="UniProtKB">
        <authorList>
            <consortium name="RefSeq"/>
        </authorList>
    </citation>
    <scope>IDENTIFICATION</scope>
    <source>
        <tissue evidence="4">Leaf</tissue>
    </source>
</reference>
<feature type="compositionally biased region" description="Basic and acidic residues" evidence="1">
    <location>
        <begin position="17"/>
        <end position="31"/>
    </location>
</feature>
<feature type="domain" description="Integrase catalytic" evidence="2">
    <location>
        <begin position="604"/>
        <end position="785"/>
    </location>
</feature>
<name>A0A1S3VUX4_VIGRR</name>
<proteinExistence type="predicted"/>
<dbReference type="InterPro" id="IPR036397">
    <property type="entry name" value="RNaseH_sf"/>
</dbReference>
<dbReference type="OrthoDB" id="1740536at2759"/>
<protein>
    <submittedName>
        <fullName evidence="4">Uncharacterized protein LOC106778524</fullName>
    </submittedName>
</protein>